<dbReference type="RefSeq" id="WP_160762431.1">
    <property type="nucleotide sequence ID" value="NZ_WUPT01000001.1"/>
</dbReference>
<dbReference type="Gene3D" id="3.40.50.720">
    <property type="entry name" value="NAD(P)-binding Rossmann-like Domain"/>
    <property type="match status" value="1"/>
</dbReference>
<reference evidence="2 3" key="2">
    <citation type="submission" date="2020-03" db="EMBL/GenBank/DDBJ databases">
        <title>Kangsaoukella pontilimi gen. nov., sp. nov., a new member of the family Rhodobacteraceae isolated from a tidal mudflat.</title>
        <authorList>
            <person name="Kim I.S."/>
        </authorList>
    </citation>
    <scope>NUCLEOTIDE SEQUENCE [LARGE SCALE GENOMIC DNA]</scope>
    <source>
        <strain evidence="2 3">GH1-50</strain>
    </source>
</reference>
<dbReference type="SUPFAM" id="SSF50129">
    <property type="entry name" value="GroES-like"/>
    <property type="match status" value="1"/>
</dbReference>
<evidence type="ECO:0000313" key="2">
    <source>
        <dbReference type="EMBL" id="MXQ06498.1"/>
    </source>
</evidence>
<name>A0A7C9MY33_9RHOB</name>
<dbReference type="SUPFAM" id="SSF51735">
    <property type="entry name" value="NAD(P)-binding Rossmann-fold domains"/>
    <property type="match status" value="1"/>
</dbReference>
<proteinExistence type="predicted"/>
<evidence type="ECO:0000313" key="3">
    <source>
        <dbReference type="Proteomes" id="UP000480350"/>
    </source>
</evidence>
<reference evidence="2 3" key="1">
    <citation type="submission" date="2019-12" db="EMBL/GenBank/DDBJ databases">
        <authorList>
            <person name="Lee S.D."/>
        </authorList>
    </citation>
    <scope>NUCLEOTIDE SEQUENCE [LARGE SCALE GENOMIC DNA]</scope>
    <source>
        <strain evidence="2 3">GH1-50</strain>
    </source>
</reference>
<comment type="caution">
    <text evidence="2">The sequence shown here is derived from an EMBL/GenBank/DDBJ whole genome shotgun (WGS) entry which is preliminary data.</text>
</comment>
<dbReference type="InterPro" id="IPR011032">
    <property type="entry name" value="GroES-like_sf"/>
</dbReference>
<dbReference type="InterPro" id="IPR036291">
    <property type="entry name" value="NAD(P)-bd_dom_sf"/>
</dbReference>
<dbReference type="GO" id="GO:0016491">
    <property type="term" value="F:oxidoreductase activity"/>
    <property type="evidence" value="ECO:0007669"/>
    <property type="project" value="InterPro"/>
</dbReference>
<dbReference type="PANTHER" id="PTHR43677">
    <property type="entry name" value="SHORT-CHAIN DEHYDROGENASE/REDUCTASE"/>
    <property type="match status" value="1"/>
</dbReference>
<dbReference type="InterPro" id="IPR020843">
    <property type="entry name" value="ER"/>
</dbReference>
<feature type="domain" description="Enoyl reductase (ER)" evidence="1">
    <location>
        <begin position="22"/>
        <end position="329"/>
    </location>
</feature>
<protein>
    <submittedName>
        <fullName evidence="2">Zinc-binding dehydrogenase</fullName>
    </submittedName>
</protein>
<dbReference type="Gene3D" id="3.90.180.10">
    <property type="entry name" value="Medium-chain alcohol dehydrogenases, catalytic domain"/>
    <property type="match status" value="1"/>
</dbReference>
<sequence>MDDRKLSEKAGTRSWVVEAPSGAARLVDGQMPAPGEGEILIEVAATGLNFADLLIMKGTYQDTPPFPLTPGLEVAGRVIEVGGGVDRFTPGTRVLAYTGKDGLGTHLVTDARRVLALPDEMDDVTAAGFQIAYGTSHLALTRRARLQPGERLLVLGAAGGVGLTAVELGKALGARVAAVARGAERLEVARRAGADELIDPDNEVDLVDRFRAAGPFDVVYDAVGGAMGEAALRAVAPEARFLLIGFAGGEVTRLKANHILVKNTDVIGVHWGAYLNFAPEAFRQSLSELLGLYTEGRISPHVSHVLPLEKADDALALLRERKSTGKIVVTVSQ</sequence>
<gene>
    <name evidence="2" type="ORF">GQ651_01425</name>
</gene>
<dbReference type="InterPro" id="IPR013149">
    <property type="entry name" value="ADH-like_C"/>
</dbReference>
<dbReference type="Proteomes" id="UP000480350">
    <property type="component" value="Unassembled WGS sequence"/>
</dbReference>
<dbReference type="CDD" id="cd08241">
    <property type="entry name" value="QOR1"/>
    <property type="match status" value="1"/>
</dbReference>
<organism evidence="2 3">
    <name type="scientific">Kangsaoukella pontilimi</name>
    <dbReference type="NCBI Taxonomy" id="2691042"/>
    <lineage>
        <taxon>Bacteria</taxon>
        <taxon>Pseudomonadati</taxon>
        <taxon>Pseudomonadota</taxon>
        <taxon>Alphaproteobacteria</taxon>
        <taxon>Rhodobacterales</taxon>
        <taxon>Paracoccaceae</taxon>
        <taxon>Kangsaoukella</taxon>
    </lineage>
</organism>
<dbReference type="SMART" id="SM00829">
    <property type="entry name" value="PKS_ER"/>
    <property type="match status" value="1"/>
</dbReference>
<dbReference type="Pfam" id="PF00107">
    <property type="entry name" value="ADH_zinc_N"/>
    <property type="match status" value="1"/>
</dbReference>
<evidence type="ECO:0000259" key="1">
    <source>
        <dbReference type="SMART" id="SM00829"/>
    </source>
</evidence>
<accession>A0A7C9MY33</accession>
<dbReference type="Pfam" id="PF08240">
    <property type="entry name" value="ADH_N"/>
    <property type="match status" value="1"/>
</dbReference>
<dbReference type="InterPro" id="IPR013154">
    <property type="entry name" value="ADH-like_N"/>
</dbReference>
<dbReference type="AlphaFoldDB" id="A0A7C9MY33"/>
<keyword evidence="3" id="KW-1185">Reference proteome</keyword>
<dbReference type="InterPro" id="IPR051397">
    <property type="entry name" value="Zn-ADH-like_protein"/>
</dbReference>
<dbReference type="EMBL" id="WUPT01000001">
    <property type="protein sequence ID" value="MXQ06498.1"/>
    <property type="molecule type" value="Genomic_DNA"/>
</dbReference>
<dbReference type="PANTHER" id="PTHR43677:SF4">
    <property type="entry name" value="QUINONE OXIDOREDUCTASE-LIKE PROTEIN 2"/>
    <property type="match status" value="1"/>
</dbReference>